<accession>B8HXD5</accession>
<organism evidence="2">
    <name type="scientific">Cyanothece sp. (strain PCC 7425 / ATCC 29141)</name>
    <dbReference type="NCBI Taxonomy" id="395961"/>
    <lineage>
        <taxon>Bacteria</taxon>
        <taxon>Bacillati</taxon>
        <taxon>Cyanobacteriota</taxon>
        <taxon>Cyanophyceae</taxon>
        <taxon>Gomontiellales</taxon>
        <taxon>Cyanothecaceae</taxon>
        <taxon>Cyanothece</taxon>
    </lineage>
</organism>
<dbReference type="CDD" id="cd11297">
    <property type="entry name" value="PIN_LabA-like_N_1"/>
    <property type="match status" value="1"/>
</dbReference>
<dbReference type="eggNOG" id="COG1432">
    <property type="taxonomic scope" value="Bacteria"/>
</dbReference>
<dbReference type="STRING" id="395961.Cyan7425_2469"/>
<dbReference type="Gene3D" id="3.40.50.1010">
    <property type="entry name" value="5'-nuclease"/>
    <property type="match status" value="1"/>
</dbReference>
<gene>
    <name evidence="2" type="ordered locus">Cyan7425_2469</name>
</gene>
<dbReference type="PANTHER" id="PTHR35811:SF1">
    <property type="entry name" value="HTH OST-TYPE DOMAIN-CONTAINING PROTEIN"/>
    <property type="match status" value="1"/>
</dbReference>
<dbReference type="EMBL" id="CP001344">
    <property type="protein sequence ID" value="ACL44826.1"/>
    <property type="molecule type" value="Genomic_DNA"/>
</dbReference>
<dbReference type="InterPro" id="IPR021139">
    <property type="entry name" value="NYN"/>
</dbReference>
<dbReference type="AlphaFoldDB" id="B8HXD5"/>
<dbReference type="PANTHER" id="PTHR35811">
    <property type="entry name" value="SLR1870 PROTEIN"/>
    <property type="match status" value="1"/>
</dbReference>
<proteinExistence type="predicted"/>
<evidence type="ECO:0000313" key="2">
    <source>
        <dbReference type="EMBL" id="ACL44826.1"/>
    </source>
</evidence>
<dbReference type="OrthoDB" id="427042at2"/>
<feature type="domain" description="NYN" evidence="1">
    <location>
        <begin position="30"/>
        <end position="180"/>
    </location>
</feature>
<name>B8HXD5_CYAP4</name>
<protein>
    <recommendedName>
        <fullName evidence="1">NYN domain-containing protein</fullName>
    </recommendedName>
</protein>
<evidence type="ECO:0000259" key="1">
    <source>
        <dbReference type="Pfam" id="PF01936"/>
    </source>
</evidence>
<dbReference type="HOGENOM" id="CLU_029604_0_0_3"/>
<reference evidence="2" key="1">
    <citation type="submission" date="2009-01" db="EMBL/GenBank/DDBJ databases">
        <title>Complete sequence of chromosome Cyanothece sp. PCC 7425.</title>
        <authorList>
            <consortium name="US DOE Joint Genome Institute"/>
            <person name="Lucas S."/>
            <person name="Copeland A."/>
            <person name="Lapidus A."/>
            <person name="Glavina del Rio T."/>
            <person name="Dalin E."/>
            <person name="Tice H."/>
            <person name="Bruce D."/>
            <person name="Goodwin L."/>
            <person name="Pitluck S."/>
            <person name="Sims D."/>
            <person name="Meineke L."/>
            <person name="Brettin T."/>
            <person name="Detter J.C."/>
            <person name="Han C."/>
            <person name="Larimer F."/>
            <person name="Land M."/>
            <person name="Hauser L."/>
            <person name="Kyrpides N."/>
            <person name="Ovchinnikova G."/>
            <person name="Liberton M."/>
            <person name="Stoeckel J."/>
            <person name="Banerjee A."/>
            <person name="Singh A."/>
            <person name="Page L."/>
            <person name="Sato H."/>
            <person name="Zhao L."/>
            <person name="Sherman L."/>
            <person name="Pakrasi H."/>
            <person name="Richardson P."/>
        </authorList>
    </citation>
    <scope>NUCLEOTIDE SEQUENCE</scope>
    <source>
        <strain evidence="2">PCC 7425</strain>
    </source>
</reference>
<sequence>MVQHNYNELLAIRRQLREIINYSECKIGKSAIFYDIENLLRGYNFSQELLESLSLKEIANTIRKTGKIDQFAVQKAYANWSDPRLKTMRVEINELGIDPIQVFGFSRERTKNAADIQLVIDAINLANLRPSIDTFVIVSGDGGFASLAKYLHECGKKVICCAYKSSASKTFQSVCDGFVEIVEPDVDRRYTTNLSSSVTNQSDVPDLQNTHSNDLTKKMASSLGNNQLAVKEYRGLDPRNARLINEINPRKTAFVEESVALTQEILNWYANDQTCQKELLKAGIHLSIVEQAVRLVILEFQTAKFGFRKFIEYMQYICKSTKFCVARVPPSKVVIALRDSIPEKSQILPDLDSKESNLVVTSSQTIRNQLQGYDGLDPRNARLINQIEPRKTASAEESVALTQEILNWYANDQTCQKELLKAGIHLSIVEQAVRYVIPEVQTIQLGLPKFIEYMQYICKSTKFCVARVPPSKVVIALRDSIPKESEVLPDLDVREIHSVDTYRAILTMSSPIYRIPPATELYTITNWIVEHPIYKADLGTIIEDIVAGLNGEVSSDVVKQTLSCFLTVGLLMREPLGVPTSEQKLSWQDSNVSLEVAIYALRSKVAQKLANVIPDYSEELLQQIIPTVL</sequence>
<dbReference type="KEGG" id="cyn:Cyan7425_2469"/>
<dbReference type="GO" id="GO:0004540">
    <property type="term" value="F:RNA nuclease activity"/>
    <property type="evidence" value="ECO:0007669"/>
    <property type="project" value="InterPro"/>
</dbReference>
<dbReference type="Pfam" id="PF01936">
    <property type="entry name" value="NYN"/>
    <property type="match status" value="1"/>
</dbReference>